<organism evidence="6 7">
    <name type="scientific">Naegleria lovaniensis</name>
    <name type="common">Amoeba</name>
    <dbReference type="NCBI Taxonomy" id="51637"/>
    <lineage>
        <taxon>Eukaryota</taxon>
        <taxon>Discoba</taxon>
        <taxon>Heterolobosea</taxon>
        <taxon>Tetramitia</taxon>
        <taxon>Eutetramitia</taxon>
        <taxon>Vahlkampfiidae</taxon>
        <taxon>Naegleria</taxon>
    </lineage>
</organism>
<dbReference type="EMBL" id="PYSW02000051">
    <property type="protein sequence ID" value="KAG2373754.1"/>
    <property type="molecule type" value="Genomic_DNA"/>
</dbReference>
<dbReference type="PANTHER" id="PTHR11586:SF37">
    <property type="entry name" value="TRNA-BINDING DOMAIN-CONTAINING PROTEIN"/>
    <property type="match status" value="1"/>
</dbReference>
<evidence type="ECO:0000313" key="6">
    <source>
        <dbReference type="EMBL" id="KAG2373754.1"/>
    </source>
</evidence>
<dbReference type="GeneID" id="68104297"/>
<dbReference type="Proteomes" id="UP000816034">
    <property type="component" value="Unassembled WGS sequence"/>
</dbReference>
<dbReference type="InterPro" id="IPR012340">
    <property type="entry name" value="NA-bd_OB-fold"/>
</dbReference>
<protein>
    <recommendedName>
        <fullName evidence="5">tRNA-binding domain-containing protein</fullName>
    </recommendedName>
</protein>
<accession>A0AA88GFQ2</accession>
<reference evidence="6 7" key="1">
    <citation type="journal article" date="2018" name="BMC Genomics">
        <title>The genome of Naegleria lovaniensis, the basis for a comparative approach to unravel pathogenicity factors of the human pathogenic amoeba N. fowleri.</title>
        <authorList>
            <person name="Liechti N."/>
            <person name="Schurch N."/>
            <person name="Bruggmann R."/>
            <person name="Wittwer M."/>
        </authorList>
    </citation>
    <scope>NUCLEOTIDE SEQUENCE [LARGE SCALE GENOMIC DNA]</scope>
    <source>
        <strain evidence="6 7">ATCC 30569</strain>
    </source>
</reference>
<dbReference type="InterPro" id="IPR051270">
    <property type="entry name" value="Tyrosine-tRNA_ligase_regulator"/>
</dbReference>
<keyword evidence="2 3" id="KW-0694">RNA-binding</keyword>
<evidence type="ECO:0000256" key="2">
    <source>
        <dbReference type="ARBA" id="ARBA00022884"/>
    </source>
</evidence>
<dbReference type="PROSITE" id="PS50886">
    <property type="entry name" value="TRBD"/>
    <property type="match status" value="1"/>
</dbReference>
<dbReference type="Pfam" id="PF01588">
    <property type="entry name" value="tRNA_bind"/>
    <property type="match status" value="1"/>
</dbReference>
<dbReference type="PANTHER" id="PTHR11586">
    <property type="entry name" value="TRNA-AMINOACYLATION COFACTOR ARC1 FAMILY MEMBER"/>
    <property type="match status" value="1"/>
</dbReference>
<dbReference type="GO" id="GO:0000049">
    <property type="term" value="F:tRNA binding"/>
    <property type="evidence" value="ECO:0007669"/>
    <property type="project" value="UniProtKB-UniRule"/>
</dbReference>
<evidence type="ECO:0000313" key="7">
    <source>
        <dbReference type="Proteomes" id="UP000816034"/>
    </source>
</evidence>
<dbReference type="InterPro" id="IPR002547">
    <property type="entry name" value="tRNA-bd_dom"/>
</dbReference>
<proteinExistence type="predicted"/>
<evidence type="ECO:0000256" key="1">
    <source>
        <dbReference type="ARBA" id="ARBA00022555"/>
    </source>
</evidence>
<evidence type="ECO:0000256" key="3">
    <source>
        <dbReference type="PROSITE-ProRule" id="PRU00209"/>
    </source>
</evidence>
<dbReference type="Gene3D" id="2.40.50.140">
    <property type="entry name" value="Nucleic acid-binding proteins"/>
    <property type="match status" value="1"/>
</dbReference>
<dbReference type="RefSeq" id="XP_044542928.1">
    <property type="nucleotide sequence ID" value="XM_044687543.1"/>
</dbReference>
<sequence length="218" mass="24798">MFRLDAFNKILHCCGHHDEWSHRSWSTLTTIISRKKVSSTFNRPFFIQNSFNCNTRFYSTTTSEPISTTPLKPTNEEASSTPISNSINIEDFMKVEIVVGQILSAQFVKKSKKLICFQVNVGEQETRQILSGIRTHYPNLDKNPAPSEEELNQLFVGQKVLVVKNLEPKTMAGLQSHGMILFATIENSETKTSENIENTITPIIPKDYERVKPGTRVY</sequence>
<name>A0AA88GFQ2_NAELO</name>
<evidence type="ECO:0000256" key="4">
    <source>
        <dbReference type="SAM" id="MobiDB-lite"/>
    </source>
</evidence>
<dbReference type="AlphaFoldDB" id="A0AA88GFQ2"/>
<comment type="caution">
    <text evidence="6">The sequence shown here is derived from an EMBL/GenBank/DDBJ whole genome shotgun (WGS) entry which is preliminary data.</text>
</comment>
<feature type="region of interest" description="Disordered" evidence="4">
    <location>
        <begin position="62"/>
        <end position="82"/>
    </location>
</feature>
<keyword evidence="1 3" id="KW-0820">tRNA-binding</keyword>
<feature type="domain" description="TRNA-binding" evidence="5">
    <location>
        <begin position="91"/>
        <end position="218"/>
    </location>
</feature>
<dbReference type="SUPFAM" id="SSF50249">
    <property type="entry name" value="Nucleic acid-binding proteins"/>
    <property type="match status" value="1"/>
</dbReference>
<gene>
    <name evidence="6" type="ORF">C9374_011843</name>
</gene>
<keyword evidence="7" id="KW-1185">Reference proteome</keyword>
<evidence type="ECO:0000259" key="5">
    <source>
        <dbReference type="PROSITE" id="PS50886"/>
    </source>
</evidence>